<dbReference type="Proteomes" id="UP000271098">
    <property type="component" value="Unassembled WGS sequence"/>
</dbReference>
<keyword evidence="6" id="KW-0407">Ion channel</keyword>
<sequence length="100" mass="11534">MALIVQFFFYMAWTKVAMVLINPFGEDDDDFEVNALIDRNFKIGMRIADAQNNSIPVQRKDSFWNRDIETLYSEQSAKINEKLDGLVGSAARLEYTVISY</sequence>
<evidence type="ECO:0000256" key="6">
    <source>
        <dbReference type="RuleBase" id="RU363126"/>
    </source>
</evidence>
<dbReference type="OrthoDB" id="201595at2759"/>
<feature type="signal peptide" evidence="7">
    <location>
        <begin position="1"/>
        <end position="18"/>
    </location>
</feature>
<accession>A0A3P6NTY2</accession>
<dbReference type="EMBL" id="UYRT01001856">
    <property type="protein sequence ID" value="VDK30276.1"/>
    <property type="molecule type" value="Genomic_DNA"/>
</dbReference>
<evidence type="ECO:0000256" key="4">
    <source>
        <dbReference type="ARBA" id="ARBA00023136"/>
    </source>
</evidence>
<protein>
    <recommendedName>
        <fullName evidence="6">Bestrophin homolog</fullName>
    </recommendedName>
</protein>
<dbReference type="GO" id="GO:0005886">
    <property type="term" value="C:plasma membrane"/>
    <property type="evidence" value="ECO:0007669"/>
    <property type="project" value="UniProtKB-SubCell"/>
</dbReference>
<dbReference type="AlphaFoldDB" id="A0A3P6NTY2"/>
<name>A0A3P6NTY2_9BILA</name>
<keyword evidence="7" id="KW-0732">Signal</keyword>
<dbReference type="PANTHER" id="PTHR10736:SF0">
    <property type="entry name" value="BESTROPHIN HOMOLOG"/>
    <property type="match status" value="1"/>
</dbReference>
<keyword evidence="6" id="KW-0868">Chloride</keyword>
<evidence type="ECO:0000256" key="5">
    <source>
        <dbReference type="ARBA" id="ARBA00034769"/>
    </source>
</evidence>
<proteinExistence type="inferred from homology"/>
<feature type="chain" id="PRO_5018019432" description="Bestrophin homolog" evidence="7">
    <location>
        <begin position="19"/>
        <end position="100"/>
    </location>
</feature>
<gene>
    <name evidence="8" type="ORF">GPUH_LOCUS1517</name>
</gene>
<evidence type="ECO:0000313" key="8">
    <source>
        <dbReference type="EMBL" id="VDK30276.1"/>
    </source>
</evidence>
<keyword evidence="6" id="KW-0406">Ion transport</keyword>
<dbReference type="Pfam" id="PF01062">
    <property type="entry name" value="Bestrophin"/>
    <property type="match status" value="1"/>
</dbReference>
<comment type="subcellular location">
    <subcellularLocation>
        <location evidence="6">Cell membrane</location>
        <topology evidence="6">Multi-pass membrane protein</topology>
    </subcellularLocation>
    <subcellularLocation>
        <location evidence="1">Membrane</location>
    </subcellularLocation>
</comment>
<evidence type="ECO:0000256" key="1">
    <source>
        <dbReference type="ARBA" id="ARBA00004370"/>
    </source>
</evidence>
<comment type="function">
    <text evidence="6">Forms chloride channels.</text>
</comment>
<reference evidence="8 9" key="1">
    <citation type="submission" date="2018-11" db="EMBL/GenBank/DDBJ databases">
        <authorList>
            <consortium name="Pathogen Informatics"/>
        </authorList>
    </citation>
    <scope>NUCLEOTIDE SEQUENCE [LARGE SCALE GENOMIC DNA]</scope>
</reference>
<evidence type="ECO:0000256" key="7">
    <source>
        <dbReference type="SAM" id="SignalP"/>
    </source>
</evidence>
<keyword evidence="6" id="KW-1003">Cell membrane</keyword>
<dbReference type="InterPro" id="IPR021134">
    <property type="entry name" value="Bestrophin-like"/>
</dbReference>
<keyword evidence="4" id="KW-0472">Membrane</keyword>
<keyword evidence="9" id="KW-1185">Reference proteome</keyword>
<keyword evidence="2" id="KW-0812">Transmembrane</keyword>
<dbReference type="InterPro" id="IPR000615">
    <property type="entry name" value="Bestrophin"/>
</dbReference>
<evidence type="ECO:0000313" key="9">
    <source>
        <dbReference type="Proteomes" id="UP000271098"/>
    </source>
</evidence>
<dbReference type="GO" id="GO:0034707">
    <property type="term" value="C:chloride channel complex"/>
    <property type="evidence" value="ECO:0007669"/>
    <property type="project" value="UniProtKB-KW"/>
</dbReference>
<evidence type="ECO:0000256" key="3">
    <source>
        <dbReference type="ARBA" id="ARBA00022989"/>
    </source>
</evidence>
<comment type="similarity">
    <text evidence="5 6">Belongs to the anion channel-forming bestrophin (TC 1.A.46) family. Calcium-sensitive chloride channel subfamily.</text>
</comment>
<dbReference type="PANTHER" id="PTHR10736">
    <property type="entry name" value="BESTROPHIN"/>
    <property type="match status" value="1"/>
</dbReference>
<keyword evidence="6" id="KW-0813">Transport</keyword>
<keyword evidence="3" id="KW-1133">Transmembrane helix</keyword>
<evidence type="ECO:0000256" key="2">
    <source>
        <dbReference type="ARBA" id="ARBA00022692"/>
    </source>
</evidence>
<dbReference type="GO" id="GO:0005254">
    <property type="term" value="F:chloride channel activity"/>
    <property type="evidence" value="ECO:0007669"/>
    <property type="project" value="UniProtKB-KW"/>
</dbReference>
<organism evidence="8 9">
    <name type="scientific">Gongylonema pulchrum</name>
    <dbReference type="NCBI Taxonomy" id="637853"/>
    <lineage>
        <taxon>Eukaryota</taxon>
        <taxon>Metazoa</taxon>
        <taxon>Ecdysozoa</taxon>
        <taxon>Nematoda</taxon>
        <taxon>Chromadorea</taxon>
        <taxon>Rhabditida</taxon>
        <taxon>Spirurina</taxon>
        <taxon>Spiruromorpha</taxon>
        <taxon>Spiruroidea</taxon>
        <taxon>Gongylonematidae</taxon>
        <taxon>Gongylonema</taxon>
    </lineage>
</organism>
<keyword evidence="6" id="KW-0869">Chloride channel</keyword>